<dbReference type="CDD" id="cd00093">
    <property type="entry name" value="HTH_XRE"/>
    <property type="match status" value="1"/>
</dbReference>
<dbReference type="EMBL" id="CCMZ01000004">
    <property type="protein sequence ID" value="CDX12609.1"/>
    <property type="molecule type" value="Genomic_DNA"/>
</dbReference>
<dbReference type="SMART" id="SM00530">
    <property type="entry name" value="HTH_XRE"/>
    <property type="match status" value="1"/>
</dbReference>
<dbReference type="GO" id="GO:0003677">
    <property type="term" value="F:DNA binding"/>
    <property type="evidence" value="ECO:0007669"/>
    <property type="project" value="InterPro"/>
</dbReference>
<dbReference type="Gene3D" id="1.10.260.40">
    <property type="entry name" value="lambda repressor-like DNA-binding domains"/>
    <property type="match status" value="1"/>
</dbReference>
<dbReference type="Pfam" id="PF01381">
    <property type="entry name" value="HTH_3"/>
    <property type="match status" value="1"/>
</dbReference>
<evidence type="ECO:0000313" key="2">
    <source>
        <dbReference type="EMBL" id="CDX12609.1"/>
    </source>
</evidence>
<evidence type="ECO:0000259" key="1">
    <source>
        <dbReference type="PROSITE" id="PS50943"/>
    </source>
</evidence>
<dbReference type="PANTHER" id="PTHR43236:SF1">
    <property type="entry name" value="BLL7220 PROTEIN"/>
    <property type="match status" value="1"/>
</dbReference>
<dbReference type="InterPro" id="IPR052345">
    <property type="entry name" value="Rad_response_metalloprotease"/>
</dbReference>
<keyword evidence="3" id="KW-1185">Reference proteome</keyword>
<dbReference type="AlphaFoldDB" id="A0A090DH67"/>
<feature type="domain" description="HTH cro/C1-type" evidence="1">
    <location>
        <begin position="22"/>
        <end position="76"/>
    </location>
</feature>
<dbReference type="InterPro" id="IPR010982">
    <property type="entry name" value="Lambda_DNA-bd_dom_sf"/>
</dbReference>
<dbReference type="PANTHER" id="PTHR43236">
    <property type="entry name" value="ANTITOXIN HIGA1"/>
    <property type="match status" value="1"/>
</dbReference>
<dbReference type="Proteomes" id="UP000045285">
    <property type="component" value="Unassembled WGS sequence"/>
</dbReference>
<dbReference type="InterPro" id="IPR001387">
    <property type="entry name" value="Cro/C1-type_HTH"/>
</dbReference>
<sequence>MKSPVSHGKSDEAERLAIADKLRQCREYVGLSQDEVASRLAIPRSALSNIETGQRKVDVIELRKLSSLYRRPVSYFTGDVDASDISGPVEHLARTASKLSSNDLEELSRFADFLKSRSSIEEE</sequence>
<organism evidence="2 3">
    <name type="scientific">Mesorhizobium plurifarium</name>
    <dbReference type="NCBI Taxonomy" id="69974"/>
    <lineage>
        <taxon>Bacteria</taxon>
        <taxon>Pseudomonadati</taxon>
        <taxon>Pseudomonadota</taxon>
        <taxon>Alphaproteobacteria</taxon>
        <taxon>Hyphomicrobiales</taxon>
        <taxon>Phyllobacteriaceae</taxon>
        <taxon>Mesorhizobium</taxon>
    </lineage>
</organism>
<protein>
    <submittedName>
        <fullName evidence="2">Helix-turn-helix domain protein</fullName>
    </submittedName>
</protein>
<dbReference type="PROSITE" id="PS50943">
    <property type="entry name" value="HTH_CROC1"/>
    <property type="match status" value="1"/>
</dbReference>
<reference evidence="3" key="1">
    <citation type="submission" date="2014-08" db="EMBL/GenBank/DDBJ databases">
        <authorList>
            <person name="Moulin L."/>
        </authorList>
    </citation>
    <scope>NUCLEOTIDE SEQUENCE [LARGE SCALE GENOMIC DNA]</scope>
</reference>
<gene>
    <name evidence="2" type="ORF">MPL3356_120072</name>
</gene>
<name>A0A090DH67_MESPL</name>
<dbReference type="SUPFAM" id="SSF47413">
    <property type="entry name" value="lambda repressor-like DNA-binding domains"/>
    <property type="match status" value="1"/>
</dbReference>
<accession>A0A090DH67</accession>
<proteinExistence type="predicted"/>
<evidence type="ECO:0000313" key="3">
    <source>
        <dbReference type="Proteomes" id="UP000045285"/>
    </source>
</evidence>